<keyword evidence="5 6" id="KW-0472">Membrane</keyword>
<evidence type="ECO:0000256" key="5">
    <source>
        <dbReference type="ARBA" id="ARBA00023136"/>
    </source>
</evidence>
<evidence type="ECO:0000256" key="6">
    <source>
        <dbReference type="SAM" id="Phobius"/>
    </source>
</evidence>
<dbReference type="GO" id="GO:0015297">
    <property type="term" value="F:antiporter activity"/>
    <property type="evidence" value="ECO:0007669"/>
    <property type="project" value="InterPro"/>
</dbReference>
<dbReference type="Proteomes" id="UP000067738">
    <property type="component" value="Chromosome"/>
</dbReference>
<evidence type="ECO:0000256" key="4">
    <source>
        <dbReference type="ARBA" id="ARBA00022989"/>
    </source>
</evidence>
<dbReference type="RefSeq" id="WP_058738862.1">
    <property type="nucleotide sequence ID" value="NZ_CP011266.1"/>
</dbReference>
<protein>
    <submittedName>
        <fullName evidence="7">MatE efflux family protein</fullName>
    </submittedName>
</protein>
<dbReference type="GO" id="GO:0042910">
    <property type="term" value="F:xenobiotic transmembrane transporter activity"/>
    <property type="evidence" value="ECO:0007669"/>
    <property type="project" value="InterPro"/>
</dbReference>
<comment type="subcellular location">
    <subcellularLocation>
        <location evidence="1">Cell membrane</location>
        <topology evidence="1">Multi-pass membrane protein</topology>
    </subcellularLocation>
</comment>
<feature type="transmembrane region" description="Helical" evidence="6">
    <location>
        <begin position="389"/>
        <end position="408"/>
    </location>
</feature>
<name>A0A0U2TRK5_9EURY</name>
<keyword evidence="8" id="KW-1185">Reference proteome</keyword>
<dbReference type="PANTHER" id="PTHR43823:SF3">
    <property type="entry name" value="MULTIDRUG EXPORT PROTEIN MEPA"/>
    <property type="match status" value="1"/>
</dbReference>
<sequence>MYERNYELLRSKFSEFFLPTLFTSMAGNICLFVDGLIVSFLIGASNLAPIQIVAPVITFVNLIYWMIGLGGSVLCSVAKAEFDDEKSNSYFSTSIISLLVIGILISIFGLIFSGSITQFLCSSQPELIPEVTSYFNSLIIGMPFLCYMMSLSYFIRADGMPSLPFRAILIANIVNICFDVIYISYFHLGLSGAALATSTGYLVGSVLISYYFFKKDRTLEFIKLKLGKFFAFLKKIATSGFSSSSTQLYLTLKLLVINFLVGIYVGKSGIVAFGICYNSLFILYIFLIGTAQTMSPIVSVYFKEEDYSGVNYIIHRSLKIVVIASLALSLLFIVYPRALLFLYSVKNPADVPVVLNALRIFAISYVGTAITFLYTFYAQAIQKNKLSTIISLLEGLVLPIGLACILSIPFAGNGIWISFAIAEALTILFIFAYSKYIHKKTEGEYSGFFINKHNDDEKVFEHTINGNVKDAVELAQNVQNYLSDNKSAAIVSLAIEEMLVNIINNNETVNTIDVIVRNNADNILISIKDTGVDFNPVVEKDNLEFDNISVLNKIADNVDYSRVLGLNSTVITIKN</sequence>
<evidence type="ECO:0000256" key="3">
    <source>
        <dbReference type="ARBA" id="ARBA00022692"/>
    </source>
</evidence>
<feature type="transmembrane region" description="Helical" evidence="6">
    <location>
        <begin position="167"/>
        <end position="187"/>
    </location>
</feature>
<dbReference type="InterPro" id="IPR002528">
    <property type="entry name" value="MATE_fam"/>
</dbReference>
<dbReference type="PANTHER" id="PTHR43823">
    <property type="entry name" value="SPORULATION PROTEIN YKVU"/>
    <property type="match status" value="1"/>
</dbReference>
<dbReference type="KEGG" id="mmil:sm9_0756"/>
<dbReference type="PATRIC" id="fig|230361.4.peg.780"/>
<organism evidence="7 8">
    <name type="scientific">Methanobrevibacter millerae</name>
    <dbReference type="NCBI Taxonomy" id="230361"/>
    <lineage>
        <taxon>Archaea</taxon>
        <taxon>Methanobacteriati</taxon>
        <taxon>Methanobacteriota</taxon>
        <taxon>Methanomada group</taxon>
        <taxon>Methanobacteria</taxon>
        <taxon>Methanobacteriales</taxon>
        <taxon>Methanobacteriaceae</taxon>
        <taxon>Methanobrevibacter</taxon>
    </lineage>
</organism>
<feature type="transmembrane region" description="Helical" evidence="6">
    <location>
        <begin position="254"/>
        <end position="275"/>
    </location>
</feature>
<feature type="transmembrane region" description="Helical" evidence="6">
    <location>
        <begin position="134"/>
        <end position="155"/>
    </location>
</feature>
<evidence type="ECO:0000313" key="8">
    <source>
        <dbReference type="Proteomes" id="UP000067738"/>
    </source>
</evidence>
<feature type="transmembrane region" description="Helical" evidence="6">
    <location>
        <begin position="414"/>
        <end position="433"/>
    </location>
</feature>
<keyword evidence="4 6" id="KW-1133">Transmembrane helix</keyword>
<dbReference type="AlphaFoldDB" id="A0A0U2TRK5"/>
<dbReference type="EMBL" id="CP011266">
    <property type="protein sequence ID" value="ALT68547.1"/>
    <property type="molecule type" value="Genomic_DNA"/>
</dbReference>
<feature type="transmembrane region" description="Helical" evidence="6">
    <location>
        <begin position="90"/>
        <end position="114"/>
    </location>
</feature>
<dbReference type="GeneID" id="26735728"/>
<dbReference type="OrthoDB" id="214119at2157"/>
<feature type="transmembrane region" description="Helical" evidence="6">
    <location>
        <begin position="50"/>
        <end position="78"/>
    </location>
</feature>
<dbReference type="CDD" id="cd13143">
    <property type="entry name" value="MATE_MepA_like"/>
    <property type="match status" value="1"/>
</dbReference>
<keyword evidence="2" id="KW-1003">Cell membrane</keyword>
<evidence type="ECO:0000256" key="1">
    <source>
        <dbReference type="ARBA" id="ARBA00004651"/>
    </source>
</evidence>
<feature type="transmembrane region" description="Helical" evidence="6">
    <location>
        <begin position="357"/>
        <end position="377"/>
    </location>
</feature>
<gene>
    <name evidence="7" type="ORF">sm9_0756</name>
</gene>
<feature type="transmembrane region" description="Helical" evidence="6">
    <location>
        <begin position="21"/>
        <end position="44"/>
    </location>
</feature>
<dbReference type="InterPro" id="IPR051327">
    <property type="entry name" value="MATE_MepA_subfamily"/>
</dbReference>
<accession>A0A0U2TRK5</accession>
<feature type="transmembrane region" description="Helical" evidence="6">
    <location>
        <begin position="193"/>
        <end position="213"/>
    </location>
</feature>
<dbReference type="Pfam" id="PF01554">
    <property type="entry name" value="MatE"/>
    <property type="match status" value="2"/>
</dbReference>
<feature type="transmembrane region" description="Helical" evidence="6">
    <location>
        <begin position="322"/>
        <end position="345"/>
    </location>
</feature>
<feature type="transmembrane region" description="Helical" evidence="6">
    <location>
        <begin position="281"/>
        <end position="302"/>
    </location>
</feature>
<keyword evidence="3 6" id="KW-0812">Transmembrane</keyword>
<dbReference type="InterPro" id="IPR045070">
    <property type="entry name" value="MATE_MepA-like"/>
</dbReference>
<evidence type="ECO:0000256" key="2">
    <source>
        <dbReference type="ARBA" id="ARBA00022475"/>
    </source>
</evidence>
<evidence type="ECO:0000313" key="7">
    <source>
        <dbReference type="EMBL" id="ALT68547.1"/>
    </source>
</evidence>
<dbReference type="GO" id="GO:0005886">
    <property type="term" value="C:plasma membrane"/>
    <property type="evidence" value="ECO:0007669"/>
    <property type="project" value="UniProtKB-SubCell"/>
</dbReference>
<proteinExistence type="predicted"/>
<reference evidence="7 8" key="1">
    <citation type="submission" date="2015-04" db="EMBL/GenBank/DDBJ databases">
        <title>The complete genome sequence of the rumen methanogen Methanobrevibacter millerae SM9.</title>
        <authorList>
            <person name="Leahy S.C."/>
            <person name="Kelly W.J."/>
            <person name="Pacheco D.M."/>
            <person name="Li D."/>
            <person name="Altermann E."/>
            <person name="Attwood G.T."/>
        </authorList>
    </citation>
    <scope>NUCLEOTIDE SEQUENCE [LARGE SCALE GENOMIC DNA]</scope>
    <source>
        <strain evidence="7 8">SM9</strain>
    </source>
</reference>